<dbReference type="EMBL" id="PYDT01000003">
    <property type="protein sequence ID" value="THU65996.1"/>
    <property type="molecule type" value="Genomic_DNA"/>
</dbReference>
<keyword evidence="2" id="KW-1185">Reference proteome</keyword>
<evidence type="ECO:0000313" key="1">
    <source>
        <dbReference type="EMBL" id="THU65996.1"/>
    </source>
</evidence>
<gene>
    <name evidence="1" type="ORF">C4D60_Mb05t09550</name>
</gene>
<evidence type="ECO:0000313" key="2">
    <source>
        <dbReference type="Proteomes" id="UP000317650"/>
    </source>
</evidence>
<dbReference type="AlphaFoldDB" id="A0A4S8JUY0"/>
<proteinExistence type="predicted"/>
<name>A0A4S8JUY0_MUSBA</name>
<comment type="caution">
    <text evidence="1">The sequence shown here is derived from an EMBL/GenBank/DDBJ whole genome shotgun (WGS) entry which is preliminary data.</text>
</comment>
<accession>A0A4S8JUY0</accession>
<dbReference type="Proteomes" id="UP000317650">
    <property type="component" value="Chromosome 5"/>
</dbReference>
<organism evidence="1 2">
    <name type="scientific">Musa balbisiana</name>
    <name type="common">Banana</name>
    <dbReference type="NCBI Taxonomy" id="52838"/>
    <lineage>
        <taxon>Eukaryota</taxon>
        <taxon>Viridiplantae</taxon>
        <taxon>Streptophyta</taxon>
        <taxon>Embryophyta</taxon>
        <taxon>Tracheophyta</taxon>
        <taxon>Spermatophyta</taxon>
        <taxon>Magnoliopsida</taxon>
        <taxon>Liliopsida</taxon>
        <taxon>Zingiberales</taxon>
        <taxon>Musaceae</taxon>
        <taxon>Musa</taxon>
    </lineage>
</organism>
<reference evidence="1 2" key="1">
    <citation type="journal article" date="2019" name="Nat. Plants">
        <title>Genome sequencing of Musa balbisiana reveals subgenome evolution and function divergence in polyploid bananas.</title>
        <authorList>
            <person name="Yao X."/>
        </authorList>
    </citation>
    <scope>NUCLEOTIDE SEQUENCE [LARGE SCALE GENOMIC DNA]</scope>
    <source>
        <strain evidence="2">cv. DH-PKW</strain>
        <tissue evidence="1">Leaves</tissue>
    </source>
</reference>
<sequence length="131" mass="14193">MALRSPSVVLTLDDQAGESPVRESIWSDSGEDWDMHVMHMWSGIICEARNDYEVKEHVNGGEDHLPCVFDVQVSVADGREGGDRPVHGSHISVPQASFEEVRHGSPDPGSAGIMIPCGEQIIEAASTVNDK</sequence>
<protein>
    <submittedName>
        <fullName evidence="1">Uncharacterized protein</fullName>
    </submittedName>
</protein>